<dbReference type="OrthoDB" id="5599753at2759"/>
<dbReference type="Proteomes" id="UP000240493">
    <property type="component" value="Unassembled WGS sequence"/>
</dbReference>
<accession>A0A2T3Z3L0</accession>
<dbReference type="EMBL" id="KZ679264">
    <property type="protein sequence ID" value="PTB39384.1"/>
    <property type="molecule type" value="Genomic_DNA"/>
</dbReference>
<proteinExistence type="predicted"/>
<dbReference type="AlphaFoldDB" id="A0A2T3Z3L0"/>
<dbReference type="STRING" id="1042311.A0A2T3Z3L0"/>
<feature type="region of interest" description="Disordered" evidence="1">
    <location>
        <begin position="174"/>
        <end position="202"/>
    </location>
</feature>
<name>A0A2T3Z3L0_TRIA4</name>
<evidence type="ECO:0000259" key="2">
    <source>
        <dbReference type="PROSITE" id="PS51837"/>
    </source>
</evidence>
<dbReference type="SMART" id="SM00714">
    <property type="entry name" value="LITAF"/>
    <property type="match status" value="1"/>
</dbReference>
<sequence length="202" mass="22406">MALDPGDTLFSCSSIPPPYYANPKHPEDYQRIAEEGTKTLNKPAPGTAKAVPFINDNGLPKVIVASSSETHDKPTQKTFTPPTESNLIKTVTPLHLLDDQSDTIDCPFCRRRVVTKVKKSPSVATHAAATALFLTTGVGAVAPYITHWKGHVTHYCLNCNRKVAHQRYNKQGMQPLRTPDHLQEVSRFPKAEAPKQERQEKQ</sequence>
<protein>
    <recommendedName>
        <fullName evidence="2">LITAF domain-containing protein</fullName>
    </recommendedName>
</protein>
<gene>
    <name evidence="3" type="ORF">M441DRAFT_70518</name>
</gene>
<evidence type="ECO:0000313" key="4">
    <source>
        <dbReference type="Proteomes" id="UP000240493"/>
    </source>
</evidence>
<evidence type="ECO:0000256" key="1">
    <source>
        <dbReference type="SAM" id="MobiDB-lite"/>
    </source>
</evidence>
<dbReference type="InterPro" id="IPR006629">
    <property type="entry name" value="LITAF"/>
</dbReference>
<organism evidence="3 4">
    <name type="scientific">Trichoderma asperellum (strain ATCC 204424 / CBS 433.97 / NBRC 101777)</name>
    <dbReference type="NCBI Taxonomy" id="1042311"/>
    <lineage>
        <taxon>Eukaryota</taxon>
        <taxon>Fungi</taxon>
        <taxon>Dikarya</taxon>
        <taxon>Ascomycota</taxon>
        <taxon>Pezizomycotina</taxon>
        <taxon>Sordariomycetes</taxon>
        <taxon>Hypocreomycetidae</taxon>
        <taxon>Hypocreales</taxon>
        <taxon>Hypocreaceae</taxon>
        <taxon>Trichoderma</taxon>
    </lineage>
</organism>
<keyword evidence="4" id="KW-1185">Reference proteome</keyword>
<feature type="domain" description="LITAF" evidence="2">
    <location>
        <begin position="86"/>
        <end position="168"/>
    </location>
</feature>
<feature type="compositionally biased region" description="Basic and acidic residues" evidence="1">
    <location>
        <begin position="178"/>
        <end position="202"/>
    </location>
</feature>
<dbReference type="Pfam" id="PF10601">
    <property type="entry name" value="zf-LITAF-like"/>
    <property type="match status" value="1"/>
</dbReference>
<reference evidence="3 4" key="1">
    <citation type="submission" date="2016-07" db="EMBL/GenBank/DDBJ databases">
        <title>Multiple horizontal gene transfer events from other fungi enriched the ability of initially mycotrophic Trichoderma (Ascomycota) to feed on dead plant biomass.</title>
        <authorList>
            <consortium name="DOE Joint Genome Institute"/>
            <person name="Aerts A."/>
            <person name="Atanasova L."/>
            <person name="Chenthamara K."/>
            <person name="Zhang J."/>
            <person name="Grujic M."/>
            <person name="Henrissat B."/>
            <person name="Kuo A."/>
            <person name="Salamov A."/>
            <person name="Lipzen A."/>
            <person name="Labutti K."/>
            <person name="Barry K."/>
            <person name="Miao Y."/>
            <person name="Rahimi M.J."/>
            <person name="Shen Q."/>
            <person name="Grigoriev I.V."/>
            <person name="Kubicek C.P."/>
            <person name="Druzhinina I.S."/>
        </authorList>
    </citation>
    <scope>NUCLEOTIDE SEQUENCE [LARGE SCALE GENOMIC DNA]</scope>
    <source>
        <strain evidence="3 4">CBS 433.97</strain>
    </source>
</reference>
<dbReference type="PROSITE" id="PS51837">
    <property type="entry name" value="LITAF"/>
    <property type="match status" value="1"/>
</dbReference>
<evidence type="ECO:0000313" key="3">
    <source>
        <dbReference type="EMBL" id="PTB39384.1"/>
    </source>
</evidence>